<organism evidence="1 2">
    <name type="scientific">Amphibacillus indicireducens</name>
    <dbReference type="NCBI Taxonomy" id="1076330"/>
    <lineage>
        <taxon>Bacteria</taxon>
        <taxon>Bacillati</taxon>
        <taxon>Bacillota</taxon>
        <taxon>Bacilli</taxon>
        <taxon>Bacillales</taxon>
        <taxon>Bacillaceae</taxon>
        <taxon>Amphibacillus</taxon>
    </lineage>
</organism>
<keyword evidence="2" id="KW-1185">Reference proteome</keyword>
<dbReference type="RefSeq" id="WP_344912303.1">
    <property type="nucleotide sequence ID" value="NZ_BAABDL010000091.1"/>
</dbReference>
<reference evidence="2" key="1">
    <citation type="journal article" date="2019" name="Int. J. Syst. Evol. Microbiol.">
        <title>The Global Catalogue of Microorganisms (GCM) 10K type strain sequencing project: providing services to taxonomists for standard genome sequencing and annotation.</title>
        <authorList>
            <consortium name="The Broad Institute Genomics Platform"/>
            <consortium name="The Broad Institute Genome Sequencing Center for Infectious Disease"/>
            <person name="Wu L."/>
            <person name="Ma J."/>
        </authorList>
    </citation>
    <scope>NUCLEOTIDE SEQUENCE [LARGE SCALE GENOMIC DNA]</scope>
    <source>
        <strain evidence="2">JCM 17250</strain>
    </source>
</reference>
<dbReference type="EMBL" id="BAABDL010000091">
    <property type="protein sequence ID" value="GAA4072483.1"/>
    <property type="molecule type" value="Genomic_DNA"/>
</dbReference>
<protein>
    <recommendedName>
        <fullName evidence="3">Transposase</fullName>
    </recommendedName>
</protein>
<proteinExistence type="predicted"/>
<comment type="caution">
    <text evidence="1">The sequence shown here is derived from an EMBL/GenBank/DDBJ whole genome shotgun (WGS) entry which is preliminary data.</text>
</comment>
<sequence>MNEVNKLPEAEKIFEIPISYEEKGKEIGKEIGRKEGSAVALRNVVVEMLNEKLDIHLIAKVTGLEIKEIKEIQKEL</sequence>
<name>A0ABP7VQP7_9BACI</name>
<evidence type="ECO:0000313" key="2">
    <source>
        <dbReference type="Proteomes" id="UP001501734"/>
    </source>
</evidence>
<dbReference type="Proteomes" id="UP001501734">
    <property type="component" value="Unassembled WGS sequence"/>
</dbReference>
<evidence type="ECO:0008006" key="3">
    <source>
        <dbReference type="Google" id="ProtNLM"/>
    </source>
</evidence>
<accession>A0ABP7VQP7</accession>
<gene>
    <name evidence="1" type="ORF">GCM10022410_17500</name>
</gene>
<evidence type="ECO:0000313" key="1">
    <source>
        <dbReference type="EMBL" id="GAA4072483.1"/>
    </source>
</evidence>